<name>A0A6C0HR67_9ZZZZ</name>
<evidence type="ECO:0000313" key="1">
    <source>
        <dbReference type="EMBL" id="QHT82999.1"/>
    </source>
</evidence>
<sequence>MSERYNVNNNYSLYIPAIGNMTQEQISRVFWEKCVGIVSRVDYFQNVSGLWCAFVHFESVNNNSIVDIISNEILTHGSYQLWFNDCEYLILRMMTCEKIAETHLNIHQIAARLEENDEYILGLQNASNDDKNKIALLEGHVAGLQYNSRRDQRRIKNLEFQLHRLRDIVLEQRHRITECNNRDAEMEKMVTSLVGPRWTEDDEIDAMSPVFVSCNESKVDDDDDDDDGGDCDLDLHGIM</sequence>
<dbReference type="AlphaFoldDB" id="A0A6C0HR67"/>
<proteinExistence type="predicted"/>
<reference evidence="1" key="1">
    <citation type="journal article" date="2020" name="Nature">
        <title>Giant virus diversity and host interactions through global metagenomics.</title>
        <authorList>
            <person name="Schulz F."/>
            <person name="Roux S."/>
            <person name="Paez-Espino D."/>
            <person name="Jungbluth S."/>
            <person name="Walsh D.A."/>
            <person name="Denef V.J."/>
            <person name="McMahon K.D."/>
            <person name="Konstantinidis K.T."/>
            <person name="Eloe-Fadrosh E.A."/>
            <person name="Kyrpides N.C."/>
            <person name="Woyke T."/>
        </authorList>
    </citation>
    <scope>NUCLEOTIDE SEQUENCE</scope>
    <source>
        <strain evidence="1">GVMAG-M-3300023184-165</strain>
    </source>
</reference>
<accession>A0A6C0HR67</accession>
<dbReference type="EMBL" id="MN740005">
    <property type="protein sequence ID" value="QHT82999.1"/>
    <property type="molecule type" value="Genomic_DNA"/>
</dbReference>
<organism evidence="1">
    <name type="scientific">viral metagenome</name>
    <dbReference type="NCBI Taxonomy" id="1070528"/>
    <lineage>
        <taxon>unclassified sequences</taxon>
        <taxon>metagenomes</taxon>
        <taxon>organismal metagenomes</taxon>
    </lineage>
</organism>
<protein>
    <submittedName>
        <fullName evidence="1">Uncharacterized protein</fullName>
    </submittedName>
</protein>